<gene>
    <name evidence="2" type="ORF">L207DRAFT_640431</name>
</gene>
<proteinExistence type="predicted"/>
<dbReference type="InterPro" id="IPR004360">
    <property type="entry name" value="Glyas_Fos-R_dOase_dom"/>
</dbReference>
<dbReference type="STRING" id="1149755.A0A2J6R0U0"/>
<keyword evidence="2" id="KW-0560">Oxidoreductase</keyword>
<dbReference type="GO" id="GO:0051213">
    <property type="term" value="F:dioxygenase activity"/>
    <property type="evidence" value="ECO:0007669"/>
    <property type="project" value="UniProtKB-KW"/>
</dbReference>
<dbReference type="PROSITE" id="PS51819">
    <property type="entry name" value="VOC"/>
    <property type="match status" value="1"/>
</dbReference>
<dbReference type="CDD" id="cd07262">
    <property type="entry name" value="VOC_like"/>
    <property type="match status" value="1"/>
</dbReference>
<dbReference type="Gene3D" id="3.10.180.10">
    <property type="entry name" value="2,3-Dihydroxybiphenyl 1,2-Dioxygenase, domain 1"/>
    <property type="match status" value="1"/>
</dbReference>
<organism evidence="2 3">
    <name type="scientific">Hyaloscypha variabilis (strain UAMH 11265 / GT02V1 / F)</name>
    <name type="common">Meliniomyces variabilis</name>
    <dbReference type="NCBI Taxonomy" id="1149755"/>
    <lineage>
        <taxon>Eukaryota</taxon>
        <taxon>Fungi</taxon>
        <taxon>Dikarya</taxon>
        <taxon>Ascomycota</taxon>
        <taxon>Pezizomycotina</taxon>
        <taxon>Leotiomycetes</taxon>
        <taxon>Helotiales</taxon>
        <taxon>Hyaloscyphaceae</taxon>
        <taxon>Hyaloscypha</taxon>
        <taxon>Hyaloscypha variabilis</taxon>
    </lineage>
</organism>
<dbReference type="InterPro" id="IPR037523">
    <property type="entry name" value="VOC_core"/>
</dbReference>
<dbReference type="SUPFAM" id="SSF54593">
    <property type="entry name" value="Glyoxalase/Bleomycin resistance protein/Dihydroxybiphenyl dioxygenase"/>
    <property type="match status" value="1"/>
</dbReference>
<dbReference type="Pfam" id="PF00903">
    <property type="entry name" value="Glyoxalase"/>
    <property type="match status" value="1"/>
</dbReference>
<sequence length="131" mass="14248">MLGHVGIRVPDLEASTKFYEELLSTISYSTTQYATVKLFGPSDKSTPIPVFMLREYTPSAANAHAVKPSPVHLSFYAKTRKEVDAFHAAGLKLGGTDNGAPGLRTFMPNYYAAFVLDPDGNNVEAVCFAEE</sequence>
<dbReference type="EMBL" id="KZ613960">
    <property type="protein sequence ID" value="PMD32133.1"/>
    <property type="molecule type" value="Genomic_DNA"/>
</dbReference>
<evidence type="ECO:0000259" key="1">
    <source>
        <dbReference type="PROSITE" id="PS51819"/>
    </source>
</evidence>
<dbReference type="AlphaFoldDB" id="A0A2J6R0U0"/>
<accession>A0A2J6R0U0</accession>
<keyword evidence="2" id="KW-0223">Dioxygenase</keyword>
<reference evidence="2 3" key="1">
    <citation type="submission" date="2016-04" db="EMBL/GenBank/DDBJ databases">
        <title>A degradative enzymes factory behind the ericoid mycorrhizal symbiosis.</title>
        <authorList>
            <consortium name="DOE Joint Genome Institute"/>
            <person name="Martino E."/>
            <person name="Morin E."/>
            <person name="Grelet G."/>
            <person name="Kuo A."/>
            <person name="Kohler A."/>
            <person name="Daghino S."/>
            <person name="Barry K."/>
            <person name="Choi C."/>
            <person name="Cichocki N."/>
            <person name="Clum A."/>
            <person name="Copeland A."/>
            <person name="Hainaut M."/>
            <person name="Haridas S."/>
            <person name="Labutti K."/>
            <person name="Lindquist E."/>
            <person name="Lipzen A."/>
            <person name="Khouja H.-R."/>
            <person name="Murat C."/>
            <person name="Ohm R."/>
            <person name="Olson A."/>
            <person name="Spatafora J."/>
            <person name="Veneault-Fourrey C."/>
            <person name="Henrissat B."/>
            <person name="Grigoriev I."/>
            <person name="Martin F."/>
            <person name="Perotto S."/>
        </authorList>
    </citation>
    <scope>NUCLEOTIDE SEQUENCE [LARGE SCALE GENOMIC DNA]</scope>
    <source>
        <strain evidence="2 3">F</strain>
    </source>
</reference>
<dbReference type="PANTHER" id="PTHR35006">
    <property type="entry name" value="GLYOXALASE FAMILY PROTEIN (AFU_ORTHOLOGUE AFUA_5G14830)"/>
    <property type="match status" value="1"/>
</dbReference>
<feature type="domain" description="VOC" evidence="1">
    <location>
        <begin position="1"/>
        <end position="128"/>
    </location>
</feature>
<protein>
    <submittedName>
        <fullName evidence="2">Glyoxalase/Bleomycin resistance protein/Dihydroxybiphenyl dioxygenase</fullName>
    </submittedName>
</protein>
<keyword evidence="3" id="KW-1185">Reference proteome</keyword>
<dbReference type="OrthoDB" id="10249419at2759"/>
<dbReference type="Proteomes" id="UP000235786">
    <property type="component" value="Unassembled WGS sequence"/>
</dbReference>
<dbReference type="InterPro" id="IPR029068">
    <property type="entry name" value="Glyas_Bleomycin-R_OHBP_Dase"/>
</dbReference>
<evidence type="ECO:0000313" key="3">
    <source>
        <dbReference type="Proteomes" id="UP000235786"/>
    </source>
</evidence>
<evidence type="ECO:0000313" key="2">
    <source>
        <dbReference type="EMBL" id="PMD32133.1"/>
    </source>
</evidence>
<name>A0A2J6R0U0_HYAVF</name>
<dbReference type="PANTHER" id="PTHR35006:SF2">
    <property type="entry name" value="GLYOXALASE FAMILY PROTEIN (AFU_ORTHOLOGUE AFUA_5G14830)"/>
    <property type="match status" value="1"/>
</dbReference>